<evidence type="ECO:0000256" key="2">
    <source>
        <dbReference type="ARBA" id="ARBA00022741"/>
    </source>
</evidence>
<proteinExistence type="inferred from homology"/>
<dbReference type="Pfam" id="PF00270">
    <property type="entry name" value="DEAD"/>
    <property type="match status" value="1"/>
</dbReference>
<dbReference type="InterPro" id="IPR001650">
    <property type="entry name" value="Helicase_C-like"/>
</dbReference>
<keyword evidence="2" id="KW-0547">Nucleotide-binding</keyword>
<dbReference type="Pfam" id="PF00271">
    <property type="entry name" value="Helicase_C"/>
    <property type="match status" value="1"/>
</dbReference>
<keyword evidence="10" id="KW-0472">Membrane</keyword>
<dbReference type="InterPro" id="IPR014001">
    <property type="entry name" value="Helicase_ATP-bd"/>
</dbReference>
<dbReference type="PANTHER" id="PTHR13710:SF153">
    <property type="entry name" value="RECQ-LIKE DNA HELICASE BLM"/>
    <property type="match status" value="1"/>
</dbReference>
<dbReference type="Gene3D" id="3.40.50.300">
    <property type="entry name" value="P-loop containing nucleotide triphosphate hydrolases"/>
    <property type="match status" value="1"/>
</dbReference>
<evidence type="ECO:0000313" key="12">
    <source>
        <dbReference type="EMBL" id="CAH3173014.1"/>
    </source>
</evidence>
<accession>A0ABN8R6E0</accession>
<evidence type="ECO:0000256" key="6">
    <source>
        <dbReference type="ARBA" id="ARBA00023242"/>
    </source>
</evidence>
<feature type="transmembrane region" description="Helical" evidence="10">
    <location>
        <begin position="162"/>
        <end position="182"/>
    </location>
</feature>
<evidence type="ECO:0000256" key="8">
    <source>
        <dbReference type="ARBA" id="ARBA00034808"/>
    </source>
</evidence>
<evidence type="ECO:0000313" key="13">
    <source>
        <dbReference type="Proteomes" id="UP001159427"/>
    </source>
</evidence>
<comment type="catalytic activity">
    <reaction evidence="7">
        <text>Couples ATP hydrolysis with the unwinding of duplex DNA by translocating in the 3'-5' direction.</text>
        <dbReference type="EC" id="5.6.2.4"/>
    </reaction>
</comment>
<organism evidence="12 13">
    <name type="scientific">Porites evermanni</name>
    <dbReference type="NCBI Taxonomy" id="104178"/>
    <lineage>
        <taxon>Eukaryota</taxon>
        <taxon>Metazoa</taxon>
        <taxon>Cnidaria</taxon>
        <taxon>Anthozoa</taxon>
        <taxon>Hexacorallia</taxon>
        <taxon>Scleractinia</taxon>
        <taxon>Fungiina</taxon>
        <taxon>Poritidae</taxon>
        <taxon>Porites</taxon>
    </lineage>
</organism>
<name>A0ABN8R6E0_9CNID</name>
<evidence type="ECO:0000256" key="3">
    <source>
        <dbReference type="ARBA" id="ARBA00022840"/>
    </source>
</evidence>
<evidence type="ECO:0000259" key="11">
    <source>
        <dbReference type="PROSITE" id="PS51192"/>
    </source>
</evidence>
<protein>
    <recommendedName>
        <fullName evidence="8">DNA 3'-5' helicase</fullName>
        <ecNumber evidence="8">5.6.2.4</ecNumber>
    </recommendedName>
    <alternativeName>
        <fullName evidence="9">DNA 3'-5' helicase BLM</fullName>
    </alternativeName>
</protein>
<keyword evidence="5" id="KW-0413">Isomerase</keyword>
<sequence>MAAVDVDVVESALRDVNLSSGREIVLKPEQESAVRALLADRDVLAVLPTGYGKSLIYQMFVRAKNYELNGNAAILVISPLKSIIEDQLQEMELLGYPAKDLATLSNDDIRRCNFKILFATAEKVKEKPFRAMLMDSKSKLHRNISAIVVNESHTIRDYPSKITTVALIISCFCLIMTSALSFHFRKNSKGTGGTAFRKAYGELAVLRSLCKEGTPILALTGTADDTTKSTICGELSLHEDVLKIFINYENFIIGIFHSVSWPKMKEKLLADFRKHIIVSSTALSMGVNFGDVRYIINWGPARN</sequence>
<evidence type="ECO:0000256" key="4">
    <source>
        <dbReference type="ARBA" id="ARBA00023125"/>
    </source>
</evidence>
<keyword evidence="6" id="KW-0539">Nucleus</keyword>
<evidence type="ECO:0000256" key="10">
    <source>
        <dbReference type="SAM" id="Phobius"/>
    </source>
</evidence>
<evidence type="ECO:0000256" key="1">
    <source>
        <dbReference type="ARBA" id="ARBA00005446"/>
    </source>
</evidence>
<keyword evidence="13" id="KW-1185">Reference proteome</keyword>
<dbReference type="EMBL" id="CALNXI010001599">
    <property type="protein sequence ID" value="CAH3173014.1"/>
    <property type="molecule type" value="Genomic_DNA"/>
</dbReference>
<keyword evidence="3" id="KW-0067">ATP-binding</keyword>
<reference evidence="12 13" key="1">
    <citation type="submission" date="2022-05" db="EMBL/GenBank/DDBJ databases">
        <authorList>
            <consortium name="Genoscope - CEA"/>
            <person name="William W."/>
        </authorList>
    </citation>
    <scope>NUCLEOTIDE SEQUENCE [LARGE SCALE GENOMIC DNA]</scope>
</reference>
<keyword evidence="4" id="KW-0238">DNA-binding</keyword>
<gene>
    <name evidence="12" type="ORF">PEVE_00008734</name>
</gene>
<comment type="similarity">
    <text evidence="1">Belongs to the helicase family. RecQ subfamily.</text>
</comment>
<dbReference type="PROSITE" id="PS51192">
    <property type="entry name" value="HELICASE_ATP_BIND_1"/>
    <property type="match status" value="1"/>
</dbReference>
<keyword evidence="10" id="KW-0812">Transmembrane</keyword>
<evidence type="ECO:0000256" key="9">
    <source>
        <dbReference type="ARBA" id="ARBA00044542"/>
    </source>
</evidence>
<keyword evidence="10" id="KW-1133">Transmembrane helix</keyword>
<dbReference type="SMART" id="SM00487">
    <property type="entry name" value="DEXDc"/>
    <property type="match status" value="1"/>
</dbReference>
<dbReference type="Proteomes" id="UP001159427">
    <property type="component" value="Unassembled WGS sequence"/>
</dbReference>
<dbReference type="InterPro" id="IPR027417">
    <property type="entry name" value="P-loop_NTPase"/>
</dbReference>
<dbReference type="InterPro" id="IPR011545">
    <property type="entry name" value="DEAD/DEAH_box_helicase_dom"/>
</dbReference>
<feature type="domain" description="Helicase ATP-binding" evidence="11">
    <location>
        <begin position="34"/>
        <end position="241"/>
    </location>
</feature>
<comment type="caution">
    <text evidence="12">The sequence shown here is derived from an EMBL/GenBank/DDBJ whole genome shotgun (WGS) entry which is preliminary data.</text>
</comment>
<dbReference type="SUPFAM" id="SSF52540">
    <property type="entry name" value="P-loop containing nucleoside triphosphate hydrolases"/>
    <property type="match status" value="1"/>
</dbReference>
<dbReference type="EC" id="5.6.2.4" evidence="8"/>
<evidence type="ECO:0000256" key="7">
    <source>
        <dbReference type="ARBA" id="ARBA00034617"/>
    </source>
</evidence>
<dbReference type="PANTHER" id="PTHR13710">
    <property type="entry name" value="DNA HELICASE RECQ FAMILY MEMBER"/>
    <property type="match status" value="1"/>
</dbReference>
<evidence type="ECO:0000256" key="5">
    <source>
        <dbReference type="ARBA" id="ARBA00023235"/>
    </source>
</evidence>